<reference evidence="1" key="1">
    <citation type="submission" date="2021-01" db="EMBL/GenBank/DDBJ databases">
        <title>Genome public.</title>
        <authorList>
            <person name="Liu C."/>
            <person name="Sun Q."/>
        </authorList>
    </citation>
    <scope>NUCLEOTIDE SEQUENCE</scope>
    <source>
        <strain evidence="1">YIM B02565</strain>
    </source>
</reference>
<name>A0A937FE63_9CLOT</name>
<keyword evidence="2" id="KW-1185">Reference proteome</keyword>
<protein>
    <submittedName>
        <fullName evidence="1">Uncharacterized protein</fullName>
    </submittedName>
</protein>
<proteinExistence type="predicted"/>
<evidence type="ECO:0000313" key="1">
    <source>
        <dbReference type="EMBL" id="MBL4932184.1"/>
    </source>
</evidence>
<accession>A0A937FE63</accession>
<evidence type="ECO:0000313" key="2">
    <source>
        <dbReference type="Proteomes" id="UP000623681"/>
    </source>
</evidence>
<organism evidence="1 2">
    <name type="scientific">Clostridium paridis</name>
    <dbReference type="NCBI Taxonomy" id="2803863"/>
    <lineage>
        <taxon>Bacteria</taxon>
        <taxon>Bacillati</taxon>
        <taxon>Bacillota</taxon>
        <taxon>Clostridia</taxon>
        <taxon>Eubacteriales</taxon>
        <taxon>Clostridiaceae</taxon>
        <taxon>Clostridium</taxon>
    </lineage>
</organism>
<gene>
    <name evidence="1" type="ORF">JK634_10235</name>
</gene>
<sequence length="91" mass="10623">MCQICDDLHETIRIEHPYQYYSIVEQIKTMLQEGILVLTEGNCDFSLIDRNKTFPHDVPYHVFKCANCECRFGLCVEAYHGRGGSWEVIHN</sequence>
<dbReference type="EMBL" id="JAESWA010000022">
    <property type="protein sequence ID" value="MBL4932184.1"/>
    <property type="molecule type" value="Genomic_DNA"/>
</dbReference>
<dbReference type="Proteomes" id="UP000623681">
    <property type="component" value="Unassembled WGS sequence"/>
</dbReference>
<comment type="caution">
    <text evidence="1">The sequence shown here is derived from an EMBL/GenBank/DDBJ whole genome shotgun (WGS) entry which is preliminary data.</text>
</comment>
<dbReference type="AlphaFoldDB" id="A0A937FE63"/>
<dbReference type="RefSeq" id="WP_202767553.1">
    <property type="nucleotide sequence ID" value="NZ_JAESWA010000022.1"/>
</dbReference>